<feature type="compositionally biased region" description="Low complexity" evidence="7">
    <location>
        <begin position="174"/>
        <end position="191"/>
    </location>
</feature>
<dbReference type="EMBL" id="GL883010">
    <property type="protein sequence ID" value="EGG21881.1"/>
    <property type="molecule type" value="Genomic_DNA"/>
</dbReference>
<dbReference type="STRING" id="1054147.F4PUL7"/>
<dbReference type="InterPro" id="IPR039772">
    <property type="entry name" value="Bin3-like"/>
</dbReference>
<accession>F4PUL7</accession>
<feature type="region of interest" description="Disordered" evidence="7">
    <location>
        <begin position="174"/>
        <end position="209"/>
    </location>
</feature>
<dbReference type="Proteomes" id="UP000007797">
    <property type="component" value="Unassembled WGS sequence"/>
</dbReference>
<evidence type="ECO:0000313" key="9">
    <source>
        <dbReference type="EMBL" id="EGG21881.1"/>
    </source>
</evidence>
<dbReference type="PANTHER" id="PTHR12315:SF0">
    <property type="entry name" value="7SK SNRNA METHYLPHOSPHATE CAPPING ENZYME"/>
    <property type="match status" value="1"/>
</dbReference>
<dbReference type="KEGG" id="dfa:DFA_01767"/>
<evidence type="ECO:0000256" key="7">
    <source>
        <dbReference type="SAM" id="MobiDB-lite"/>
    </source>
</evidence>
<dbReference type="GO" id="GO:0008171">
    <property type="term" value="F:O-methyltransferase activity"/>
    <property type="evidence" value="ECO:0007669"/>
    <property type="project" value="UniProtKB-UniRule"/>
</dbReference>
<dbReference type="InterPro" id="IPR010675">
    <property type="entry name" value="Bin3_C"/>
</dbReference>
<keyword evidence="3 6" id="KW-0808">Transferase</keyword>
<dbReference type="GeneID" id="14873444"/>
<proteinExistence type="inferred from homology"/>
<keyword evidence="4 5" id="KW-0949">S-adenosyl-L-methionine</keyword>
<keyword evidence="2 6" id="KW-0489">Methyltransferase</keyword>
<dbReference type="InterPro" id="IPR029063">
    <property type="entry name" value="SAM-dependent_MTases_sf"/>
</dbReference>
<evidence type="ECO:0000256" key="6">
    <source>
        <dbReference type="RuleBase" id="RU367087"/>
    </source>
</evidence>
<feature type="compositionally biased region" description="Low complexity" evidence="7">
    <location>
        <begin position="45"/>
        <end position="75"/>
    </location>
</feature>
<reference evidence="10" key="1">
    <citation type="journal article" date="2011" name="Genome Res.">
        <title>Phylogeny-wide analysis of social amoeba genomes highlights ancient origins for complex intercellular communication.</title>
        <authorList>
            <person name="Heidel A.J."/>
            <person name="Lawal H.M."/>
            <person name="Felder M."/>
            <person name="Schilde C."/>
            <person name="Helps N.R."/>
            <person name="Tunggal B."/>
            <person name="Rivero F."/>
            <person name="John U."/>
            <person name="Schleicher M."/>
            <person name="Eichinger L."/>
            <person name="Platzer M."/>
            <person name="Noegel A.A."/>
            <person name="Schaap P."/>
            <person name="Gloeckner G."/>
        </authorList>
    </citation>
    <scope>NUCLEOTIDE SEQUENCE [LARGE SCALE GENOMIC DNA]</scope>
    <source>
        <strain evidence="10">SH3</strain>
    </source>
</reference>
<dbReference type="EC" id="2.1.1.-" evidence="6"/>
<evidence type="ECO:0000256" key="3">
    <source>
        <dbReference type="ARBA" id="ARBA00022679"/>
    </source>
</evidence>
<dbReference type="Gene3D" id="3.40.50.150">
    <property type="entry name" value="Vaccinia Virus protein VP39"/>
    <property type="match status" value="2"/>
</dbReference>
<dbReference type="CDD" id="cd02440">
    <property type="entry name" value="AdoMet_MTases"/>
    <property type="match status" value="2"/>
</dbReference>
<dbReference type="AlphaFoldDB" id="F4PUL7"/>
<feature type="region of interest" description="Disordered" evidence="7">
    <location>
        <begin position="1"/>
        <end position="78"/>
    </location>
</feature>
<evidence type="ECO:0000259" key="8">
    <source>
        <dbReference type="PROSITE" id="PS51515"/>
    </source>
</evidence>
<dbReference type="PROSITE" id="PS51515">
    <property type="entry name" value="BIN3_SAM"/>
    <property type="match status" value="1"/>
</dbReference>
<evidence type="ECO:0000313" key="10">
    <source>
        <dbReference type="Proteomes" id="UP000007797"/>
    </source>
</evidence>
<sequence>MDTDTNTNLKRKETEDNGDTKDGGAGEGGDLKRMKQTGIEENEEATTTTSTTSTTSTVVSTTSNTSKDNNDNTSNETKKKTNYFKGKFIYGNYKNYYKYRHDKADQEDLRFQVLGKDLFKGKRCLDIGCNSGVVTLKIACDFEPSYIKGVDIDLDLIKIANASLRNERIKLFNEKNGIPNNNNNNNNNTNQSKKEEEEKEKEEEKKDVEMKEIDKEITTTASTTSTTSTTPTISNEPFIPISFKFIKMDKKEVEKKPFAQQQNNYKEMNRKLQGQGYLTNIGFYQQNFLEDHKFDTEGSYDVIMALSITKWVHLNWGDQGIKDFFKKIYKLLSKGGVFIMEPQKFRGYSKRKGLSKEMIETYNTIRFKPEEFTDYLINQVGFKSCEELQAVQGVKAKGFQRSLFKLIK</sequence>
<dbReference type="PANTHER" id="PTHR12315">
    <property type="entry name" value="BICOID-INTERACTING PROTEIN RELATED"/>
    <property type="match status" value="1"/>
</dbReference>
<name>F4PUL7_CACFS</name>
<dbReference type="RefSeq" id="XP_004359732.1">
    <property type="nucleotide sequence ID" value="XM_004359675.1"/>
</dbReference>
<dbReference type="GO" id="GO:0008173">
    <property type="term" value="F:RNA methyltransferase activity"/>
    <property type="evidence" value="ECO:0007669"/>
    <property type="project" value="UniProtKB-UniRule"/>
</dbReference>
<dbReference type="GO" id="GO:0040031">
    <property type="term" value="P:snRNA modification"/>
    <property type="evidence" value="ECO:0007669"/>
    <property type="project" value="TreeGrafter"/>
</dbReference>
<gene>
    <name evidence="9" type="ORF">DFA_01767</name>
</gene>
<evidence type="ECO:0000256" key="4">
    <source>
        <dbReference type="ARBA" id="ARBA00022691"/>
    </source>
</evidence>
<evidence type="ECO:0000256" key="2">
    <source>
        <dbReference type="ARBA" id="ARBA00022603"/>
    </source>
</evidence>
<keyword evidence="10" id="KW-1185">Reference proteome</keyword>
<dbReference type="Pfam" id="PF06859">
    <property type="entry name" value="Bin3"/>
    <property type="match status" value="1"/>
</dbReference>
<feature type="compositionally biased region" description="Basic and acidic residues" evidence="7">
    <location>
        <begin position="192"/>
        <end position="209"/>
    </location>
</feature>
<dbReference type="InterPro" id="IPR024160">
    <property type="entry name" value="BIN3_SAM-bd_dom"/>
</dbReference>
<evidence type="ECO:0000256" key="5">
    <source>
        <dbReference type="PROSITE-ProRule" id="PRU00848"/>
    </source>
</evidence>
<feature type="domain" description="Bin3-type SAM" evidence="8">
    <location>
        <begin position="108"/>
        <end position="408"/>
    </location>
</feature>
<dbReference type="OMA" id="NSVNICH"/>
<feature type="compositionally biased region" description="Basic and acidic residues" evidence="7">
    <location>
        <begin position="10"/>
        <end position="33"/>
    </location>
</feature>
<dbReference type="SUPFAM" id="SSF53335">
    <property type="entry name" value="S-adenosyl-L-methionine-dependent methyltransferases"/>
    <property type="match status" value="1"/>
</dbReference>
<dbReference type="GO" id="GO:0017069">
    <property type="term" value="F:snRNA binding"/>
    <property type="evidence" value="ECO:0007669"/>
    <property type="project" value="TreeGrafter"/>
</dbReference>
<evidence type="ECO:0000256" key="1">
    <source>
        <dbReference type="ARBA" id="ARBA00008361"/>
    </source>
</evidence>
<dbReference type="OrthoDB" id="10017101at2759"/>
<organism evidence="9 10">
    <name type="scientific">Cavenderia fasciculata</name>
    <name type="common">Slime mold</name>
    <name type="synonym">Dictyostelium fasciculatum</name>
    <dbReference type="NCBI Taxonomy" id="261658"/>
    <lineage>
        <taxon>Eukaryota</taxon>
        <taxon>Amoebozoa</taxon>
        <taxon>Evosea</taxon>
        <taxon>Eumycetozoa</taxon>
        <taxon>Dictyostelia</taxon>
        <taxon>Acytosteliales</taxon>
        <taxon>Cavenderiaceae</taxon>
        <taxon>Cavenderia</taxon>
    </lineage>
</organism>
<protein>
    <recommendedName>
        <fullName evidence="6">RNA methyltransferase</fullName>
        <ecNumber evidence="6">2.1.1.-</ecNumber>
    </recommendedName>
</protein>
<dbReference type="GO" id="GO:0032259">
    <property type="term" value="P:methylation"/>
    <property type="evidence" value="ECO:0007669"/>
    <property type="project" value="UniProtKB-KW"/>
</dbReference>
<comment type="similarity">
    <text evidence="1 6">Belongs to the methyltransferase superfamily.</text>
</comment>